<dbReference type="Pfam" id="PF02825">
    <property type="entry name" value="WWE"/>
    <property type="match status" value="1"/>
</dbReference>
<evidence type="ECO:0000256" key="4">
    <source>
        <dbReference type="ARBA" id="ARBA00022679"/>
    </source>
</evidence>
<dbReference type="InterPro" id="IPR018123">
    <property type="entry name" value="WWE-dom_subgr"/>
</dbReference>
<evidence type="ECO:0000259" key="13">
    <source>
        <dbReference type="PROSITE" id="PS50089"/>
    </source>
</evidence>
<dbReference type="EC" id="2.3.2.27" evidence="11"/>
<evidence type="ECO:0000256" key="6">
    <source>
        <dbReference type="ARBA" id="ARBA00022723"/>
    </source>
</evidence>
<name>A0ABD2Q099_9PLAT</name>
<dbReference type="PANTHER" id="PTHR13417:SF2">
    <property type="entry name" value="E3 UBIQUITIN-PROTEIN LIGASE RNF146"/>
    <property type="match status" value="1"/>
</dbReference>
<dbReference type="InterPro" id="IPR037197">
    <property type="entry name" value="WWE_dom_sf"/>
</dbReference>
<protein>
    <recommendedName>
        <fullName evidence="11">E3 ubiquitin-protein ligase</fullName>
        <ecNumber evidence="11">2.3.2.27</ecNumber>
    </recommendedName>
</protein>
<evidence type="ECO:0000256" key="12">
    <source>
        <dbReference type="SAM" id="MobiDB-lite"/>
    </source>
</evidence>
<accession>A0ABD2Q099</accession>
<comment type="pathway">
    <text evidence="11">Protein modification; protein ubiquitination.</text>
</comment>
<keyword evidence="7 10" id="KW-0863">Zinc-finger</keyword>
<dbReference type="SUPFAM" id="SSF117839">
    <property type="entry name" value="WWE domain"/>
    <property type="match status" value="1"/>
</dbReference>
<dbReference type="InterPro" id="IPR044110">
    <property type="entry name" value="RING-HC_RNF146"/>
</dbReference>
<dbReference type="GO" id="GO:0051865">
    <property type="term" value="P:protein autoubiquitination"/>
    <property type="evidence" value="ECO:0007669"/>
    <property type="project" value="UniProtKB-UniRule"/>
</dbReference>
<comment type="PTM">
    <text evidence="11">Ubiquitinated; autoubiquitinated.</text>
</comment>
<dbReference type="AlphaFoldDB" id="A0ABD2Q099"/>
<dbReference type="GO" id="GO:0008270">
    <property type="term" value="F:zinc ion binding"/>
    <property type="evidence" value="ECO:0007669"/>
    <property type="project" value="UniProtKB-UniRule"/>
</dbReference>
<gene>
    <name evidence="15" type="ORF">Ciccas_008328</name>
</gene>
<proteinExistence type="predicted"/>
<keyword evidence="8 11" id="KW-0833">Ubl conjugation pathway</keyword>
<keyword evidence="3 11" id="KW-0963">Cytoplasm</keyword>
<dbReference type="PROSITE" id="PS00518">
    <property type="entry name" value="ZF_RING_1"/>
    <property type="match status" value="1"/>
</dbReference>
<feature type="compositionally biased region" description="Basic residues" evidence="12">
    <location>
        <begin position="175"/>
        <end position="188"/>
    </location>
</feature>
<evidence type="ECO:0000313" key="15">
    <source>
        <dbReference type="EMBL" id="KAL3313073.1"/>
    </source>
</evidence>
<dbReference type="Proteomes" id="UP001626550">
    <property type="component" value="Unassembled WGS sequence"/>
</dbReference>
<dbReference type="GO" id="GO:0072572">
    <property type="term" value="F:poly-ADP-D-ribose binding"/>
    <property type="evidence" value="ECO:0007669"/>
    <property type="project" value="UniProtKB-UniRule"/>
</dbReference>
<evidence type="ECO:0000256" key="3">
    <source>
        <dbReference type="ARBA" id="ARBA00022490"/>
    </source>
</evidence>
<dbReference type="CDD" id="cd16546">
    <property type="entry name" value="RING-HC_RNF146"/>
    <property type="match status" value="1"/>
</dbReference>
<evidence type="ECO:0000256" key="7">
    <source>
        <dbReference type="ARBA" id="ARBA00022771"/>
    </source>
</evidence>
<evidence type="ECO:0000256" key="8">
    <source>
        <dbReference type="ARBA" id="ARBA00022786"/>
    </source>
</evidence>
<reference evidence="15 16" key="1">
    <citation type="submission" date="2024-11" db="EMBL/GenBank/DDBJ databases">
        <title>Adaptive evolution of stress response genes in parasites aligns with host niche diversity.</title>
        <authorList>
            <person name="Hahn C."/>
            <person name="Resl P."/>
        </authorList>
    </citation>
    <scope>NUCLEOTIDE SEQUENCE [LARGE SCALE GENOMIC DNA]</scope>
    <source>
        <strain evidence="15">EGGRZ-B1_66</strain>
        <tissue evidence="15">Body</tissue>
    </source>
</reference>
<keyword evidence="16" id="KW-1185">Reference proteome</keyword>
<evidence type="ECO:0000259" key="14">
    <source>
        <dbReference type="PROSITE" id="PS50918"/>
    </source>
</evidence>
<sequence length="280" mass="31978">MEIEKETQQEDNECSICLQSCLHPVELPCNHHFCFLCIKGFALRSKTCPLCRANIPSRFFEQPKIIKNDIAKSRDANQYSWFYEGGSGWWEYEERTAQEIEARHASNIDRCELVIAGYPYIIDFIDMNQSRRDGSGRVRRIKRDLANSPKLGIAGIRIPSEGTESLNQSCSRCRSSSRRRSTNTRSRSRSNQPSVILSDSNPVVHLVINSPEVILDPSIAVMQMDPINPTLNINCIFDSTAFSRSMEPLNLDSFIIPTQVPQRRRGRSRVTRTQSMHDLP</sequence>
<evidence type="ECO:0000256" key="1">
    <source>
        <dbReference type="ARBA" id="ARBA00000900"/>
    </source>
</evidence>
<feature type="domain" description="RING-type" evidence="13">
    <location>
        <begin position="14"/>
        <end position="52"/>
    </location>
</feature>
<keyword evidence="4 11" id="KW-0808">Transferase</keyword>
<feature type="domain" description="WWE" evidence="14">
    <location>
        <begin position="67"/>
        <end position="143"/>
    </location>
</feature>
<dbReference type="SMART" id="SM00678">
    <property type="entry name" value="WWE"/>
    <property type="match status" value="1"/>
</dbReference>
<evidence type="ECO:0000256" key="10">
    <source>
        <dbReference type="PROSITE-ProRule" id="PRU00175"/>
    </source>
</evidence>
<comment type="catalytic activity">
    <reaction evidence="1 11">
        <text>S-ubiquitinyl-[E2 ubiquitin-conjugating enzyme]-L-cysteine + [acceptor protein]-L-lysine = [E2 ubiquitin-conjugating enzyme]-L-cysteine + N(6)-ubiquitinyl-[acceptor protein]-L-lysine.</text>
        <dbReference type="EC" id="2.3.2.27"/>
    </reaction>
</comment>
<dbReference type="InterPro" id="IPR001841">
    <property type="entry name" value="Znf_RING"/>
</dbReference>
<evidence type="ECO:0000256" key="11">
    <source>
        <dbReference type="RuleBase" id="RU367115"/>
    </source>
</evidence>
<dbReference type="InterPro" id="IPR017907">
    <property type="entry name" value="Znf_RING_CS"/>
</dbReference>
<comment type="caution">
    <text evidence="15">The sequence shown here is derived from an EMBL/GenBank/DDBJ whole genome shotgun (WGS) entry which is preliminary data.</text>
</comment>
<comment type="subcellular location">
    <subcellularLocation>
        <location evidence="2 11">Cytoplasm</location>
        <location evidence="2 11">Cytosol</location>
    </subcellularLocation>
</comment>
<evidence type="ECO:0000256" key="5">
    <source>
        <dbReference type="ARBA" id="ARBA00022687"/>
    </source>
</evidence>
<dbReference type="InterPro" id="IPR033509">
    <property type="entry name" value="RNF146"/>
</dbReference>
<keyword evidence="9 11" id="KW-0862">Zinc</keyword>
<comment type="function">
    <text evidence="11">E3 ubiquitin-protein ligase that specifically binds poly-ADP-ribosylated proteins and mediates their ubiquitination and subsequent degradation.</text>
</comment>
<evidence type="ECO:0000313" key="16">
    <source>
        <dbReference type="Proteomes" id="UP001626550"/>
    </source>
</evidence>
<dbReference type="PROSITE" id="PS50089">
    <property type="entry name" value="ZF_RING_2"/>
    <property type="match status" value="1"/>
</dbReference>
<dbReference type="PROSITE" id="PS50918">
    <property type="entry name" value="WWE"/>
    <property type="match status" value="1"/>
</dbReference>
<dbReference type="GO" id="GO:0005829">
    <property type="term" value="C:cytosol"/>
    <property type="evidence" value="ECO:0007669"/>
    <property type="project" value="UniProtKB-SubCell"/>
</dbReference>
<feature type="region of interest" description="Disordered" evidence="12">
    <location>
        <begin position="163"/>
        <end position="196"/>
    </location>
</feature>
<evidence type="ECO:0000256" key="9">
    <source>
        <dbReference type="ARBA" id="ARBA00022833"/>
    </source>
</evidence>
<dbReference type="Gene3D" id="3.30.40.10">
    <property type="entry name" value="Zinc/RING finger domain, C3HC4 (zinc finger)"/>
    <property type="match status" value="1"/>
</dbReference>
<comment type="domain">
    <text evidence="11">The WWE domain mediates non-covalent poly(ADP-ribose)-binding.</text>
</comment>
<organism evidence="15 16">
    <name type="scientific">Cichlidogyrus casuarinus</name>
    <dbReference type="NCBI Taxonomy" id="1844966"/>
    <lineage>
        <taxon>Eukaryota</taxon>
        <taxon>Metazoa</taxon>
        <taxon>Spiralia</taxon>
        <taxon>Lophotrochozoa</taxon>
        <taxon>Platyhelminthes</taxon>
        <taxon>Monogenea</taxon>
        <taxon>Monopisthocotylea</taxon>
        <taxon>Dactylogyridea</taxon>
        <taxon>Ancyrocephalidae</taxon>
        <taxon>Cichlidogyrus</taxon>
    </lineage>
</organism>
<dbReference type="SMART" id="SM00184">
    <property type="entry name" value="RING"/>
    <property type="match status" value="1"/>
</dbReference>
<dbReference type="InterPro" id="IPR004170">
    <property type="entry name" value="WWE_dom"/>
</dbReference>
<dbReference type="GO" id="GO:0006511">
    <property type="term" value="P:ubiquitin-dependent protein catabolic process"/>
    <property type="evidence" value="ECO:0007669"/>
    <property type="project" value="UniProtKB-UniRule"/>
</dbReference>
<dbReference type="Pfam" id="PF13639">
    <property type="entry name" value="zf-RING_2"/>
    <property type="match status" value="1"/>
</dbReference>
<dbReference type="Gene3D" id="3.30.720.50">
    <property type="match status" value="1"/>
</dbReference>
<dbReference type="PANTHER" id="PTHR13417">
    <property type="entry name" value="E3 UBIQUITIN-PROTEIN LIGASE RNF146"/>
    <property type="match status" value="1"/>
</dbReference>
<keyword evidence="5" id="KW-0879">Wnt signaling pathway</keyword>
<dbReference type="InterPro" id="IPR013083">
    <property type="entry name" value="Znf_RING/FYVE/PHD"/>
</dbReference>
<evidence type="ECO:0000256" key="2">
    <source>
        <dbReference type="ARBA" id="ARBA00004514"/>
    </source>
</evidence>
<dbReference type="SUPFAM" id="SSF57850">
    <property type="entry name" value="RING/U-box"/>
    <property type="match status" value="1"/>
</dbReference>
<dbReference type="GO" id="GO:0016055">
    <property type="term" value="P:Wnt signaling pathway"/>
    <property type="evidence" value="ECO:0007669"/>
    <property type="project" value="UniProtKB-KW"/>
</dbReference>
<dbReference type="GO" id="GO:0061630">
    <property type="term" value="F:ubiquitin protein ligase activity"/>
    <property type="evidence" value="ECO:0007669"/>
    <property type="project" value="UniProtKB-UniRule"/>
</dbReference>
<keyword evidence="6 11" id="KW-0479">Metal-binding</keyword>
<dbReference type="EMBL" id="JBJKFK010001446">
    <property type="protein sequence ID" value="KAL3313073.1"/>
    <property type="molecule type" value="Genomic_DNA"/>
</dbReference>